<gene>
    <name evidence="2" type="ORF">JA29_255</name>
</gene>
<accession>A0A384ZXL5</accession>
<keyword evidence="1" id="KW-1133">Transmembrane helix</keyword>
<evidence type="ECO:0000313" key="2">
    <source>
        <dbReference type="EMBL" id="AXG66981.1"/>
    </source>
</evidence>
<evidence type="ECO:0000313" key="3">
    <source>
        <dbReference type="Proteomes" id="UP000263326"/>
    </source>
</evidence>
<feature type="transmembrane region" description="Helical" evidence="1">
    <location>
        <begin position="6"/>
        <end position="24"/>
    </location>
</feature>
<protein>
    <submittedName>
        <fullName evidence="2">Uncharacterized protein</fullName>
    </submittedName>
</protein>
<keyword evidence="3" id="KW-1185">Reference proteome</keyword>
<sequence length="105" mass="11967">MNSFNDYLVALTCLIAAITVINIINPEVRYGLLRFFTGDSTDAIQKDFWDHALNVPIGMRWGALCEQVEEGRLSFPVKINPIYIDKNLESVPQEVVDRINARKLQ</sequence>
<proteinExistence type="predicted"/>
<reference evidence="2 3" key="1">
    <citation type="journal article" date="2018" name="Front. Microbiol.">
        <title>Jumbo Bacteriophages Are Represented Within an Increasing Diversity of Environmental Viruses Infecting the Emerging Phytopathogen, Dickeya solani.</title>
        <authorList>
            <person name="Day A.W."/>
            <person name="Ahn J."/>
            <person name="Salmond G.P.C."/>
        </authorList>
    </citation>
    <scope>NUCLEOTIDE SEQUENCE [LARGE SCALE GENOMIC DNA]</scope>
</reference>
<organism evidence="2 3">
    <name type="scientific">Dickeya phage vB_DsoM_JA29</name>
    <dbReference type="NCBI Taxonomy" id="2283031"/>
    <lineage>
        <taxon>Viruses</taxon>
        <taxon>Duplodnaviria</taxon>
        <taxon>Heunggongvirae</taxon>
        <taxon>Uroviricota</taxon>
        <taxon>Caudoviricetes</taxon>
        <taxon>Salmondvirus</taxon>
        <taxon>Salmondvirus JA29</taxon>
    </lineage>
</organism>
<keyword evidence="1" id="KW-0472">Membrane</keyword>
<evidence type="ECO:0000256" key="1">
    <source>
        <dbReference type="SAM" id="Phobius"/>
    </source>
</evidence>
<dbReference type="EMBL" id="MH460461">
    <property type="protein sequence ID" value="AXG66981.1"/>
    <property type="molecule type" value="Genomic_DNA"/>
</dbReference>
<keyword evidence="1" id="KW-0812">Transmembrane</keyword>
<dbReference type="Proteomes" id="UP000263326">
    <property type="component" value="Segment"/>
</dbReference>
<name>A0A384ZXL5_9CAUD</name>